<dbReference type="Gene3D" id="3.30.420.40">
    <property type="match status" value="1"/>
</dbReference>
<proteinExistence type="predicted"/>
<name>A0ABR4QKK8_9CEST</name>
<dbReference type="Pfam" id="PF00814">
    <property type="entry name" value="TsaD"/>
    <property type="match status" value="1"/>
</dbReference>
<keyword evidence="3" id="KW-1185">Reference proteome</keyword>
<dbReference type="EMBL" id="JAKROA010000002">
    <property type="protein sequence ID" value="KAL5110209.1"/>
    <property type="molecule type" value="Genomic_DNA"/>
</dbReference>
<evidence type="ECO:0000259" key="1">
    <source>
        <dbReference type="Pfam" id="PF00814"/>
    </source>
</evidence>
<comment type="caution">
    <text evidence="2">The sequence shown here is derived from an EMBL/GenBank/DDBJ whole genome shotgun (WGS) entry which is preliminary data.</text>
</comment>
<dbReference type="PANTHER" id="PTHR11735:SF6">
    <property type="entry name" value="TRNA N6-ADENOSINE THREONYLCARBAMOYLTRANSFERASE, MITOCHONDRIAL"/>
    <property type="match status" value="1"/>
</dbReference>
<protein>
    <submittedName>
        <fullName evidence="2">tRNA N6-adenosine threonylcarbamoyltransferase mitochondrial</fullName>
    </submittedName>
</protein>
<dbReference type="PANTHER" id="PTHR11735">
    <property type="entry name" value="TRNA N6-ADENOSINE THREONYLCARBAMOYLTRANSFERASE"/>
    <property type="match status" value="1"/>
</dbReference>
<gene>
    <name evidence="2" type="ORF">TcWFU_004181</name>
</gene>
<organism evidence="2 3">
    <name type="scientific">Taenia crassiceps</name>
    <dbReference type="NCBI Taxonomy" id="6207"/>
    <lineage>
        <taxon>Eukaryota</taxon>
        <taxon>Metazoa</taxon>
        <taxon>Spiralia</taxon>
        <taxon>Lophotrochozoa</taxon>
        <taxon>Platyhelminthes</taxon>
        <taxon>Cestoda</taxon>
        <taxon>Eucestoda</taxon>
        <taxon>Cyclophyllidea</taxon>
        <taxon>Taeniidae</taxon>
        <taxon>Taenia</taxon>
    </lineage>
</organism>
<dbReference type="Proteomes" id="UP001651158">
    <property type="component" value="Unassembled WGS sequence"/>
</dbReference>
<accession>A0ABR4QKK8</accession>
<dbReference type="InterPro" id="IPR000905">
    <property type="entry name" value="Gcp-like_dom"/>
</dbReference>
<reference evidence="2 3" key="1">
    <citation type="journal article" date="2022" name="Front. Cell. Infect. Microbiol.">
        <title>The Genomes of Two Strains of Taenia crassiceps the Animal Model for the Study of Human Cysticercosis.</title>
        <authorList>
            <person name="Bobes R.J."/>
            <person name="Estrada K."/>
            <person name="Rios-Valencia D.G."/>
            <person name="Calderon-Gallegos A."/>
            <person name="de la Torre P."/>
            <person name="Carrero J.C."/>
            <person name="Sanchez-Flores A."/>
            <person name="Laclette J.P."/>
        </authorList>
    </citation>
    <scope>NUCLEOTIDE SEQUENCE [LARGE SCALE GENOMIC DNA]</scope>
    <source>
        <strain evidence="2">WFUcys</strain>
    </source>
</reference>
<sequence length="230" mass="24910">MYSQIPGGMAIELMARTSCRPQAYPMPTPRSVVRDCDFSFSGIRSAADRLIARLEKEQADGVLPIDVIASICASCQTAVTRLFCRRVQRAIEYCVLNSLLPSSVRTPQTSWPIPSSPMNVDPSAPALVVSGGVASNLFIRSELTKVAAHYGMRLVAPPPRLCTDNGVMVAWNGALLHSRGKRIEHDPNSIDFTPRASLGEDIRALVAKANIRIKPLQVARPRSTGDAISS</sequence>
<evidence type="ECO:0000313" key="2">
    <source>
        <dbReference type="EMBL" id="KAL5110209.1"/>
    </source>
</evidence>
<evidence type="ECO:0000313" key="3">
    <source>
        <dbReference type="Proteomes" id="UP001651158"/>
    </source>
</evidence>
<feature type="domain" description="Gcp-like" evidence="1">
    <location>
        <begin position="4"/>
        <end position="171"/>
    </location>
</feature>